<evidence type="ECO:0000313" key="2">
    <source>
        <dbReference type="EMBL" id="KAG0554720.1"/>
    </source>
</evidence>
<dbReference type="AlphaFoldDB" id="A0A8T0G6R3"/>
<proteinExistence type="predicted"/>
<keyword evidence="1" id="KW-0732">Signal</keyword>
<evidence type="ECO:0000256" key="1">
    <source>
        <dbReference type="SAM" id="SignalP"/>
    </source>
</evidence>
<feature type="chain" id="PRO_5035775892" evidence="1">
    <location>
        <begin position="25"/>
        <end position="126"/>
    </location>
</feature>
<dbReference type="Proteomes" id="UP000822688">
    <property type="component" value="Chromosome 12"/>
</dbReference>
<dbReference type="Pfam" id="PF15474">
    <property type="entry name" value="MU117"/>
    <property type="match status" value="1"/>
</dbReference>
<accession>A0A8T0G6R3</accession>
<reference evidence="2" key="1">
    <citation type="submission" date="2020-06" db="EMBL/GenBank/DDBJ databases">
        <title>WGS assembly of Ceratodon purpureus strain R40.</title>
        <authorList>
            <person name="Carey S.B."/>
            <person name="Jenkins J."/>
            <person name="Shu S."/>
            <person name="Lovell J.T."/>
            <person name="Sreedasyam A."/>
            <person name="Maumus F."/>
            <person name="Tiley G.P."/>
            <person name="Fernandez-Pozo N."/>
            <person name="Barry K."/>
            <person name="Chen C."/>
            <person name="Wang M."/>
            <person name="Lipzen A."/>
            <person name="Daum C."/>
            <person name="Saski C.A."/>
            <person name="Payton A.C."/>
            <person name="Mcbreen J.C."/>
            <person name="Conrad R.E."/>
            <person name="Kollar L.M."/>
            <person name="Olsson S."/>
            <person name="Huttunen S."/>
            <person name="Landis J.B."/>
            <person name="Wickett N.J."/>
            <person name="Johnson M.G."/>
            <person name="Rensing S.A."/>
            <person name="Grimwood J."/>
            <person name="Schmutz J."/>
            <person name="Mcdaniel S.F."/>
        </authorList>
    </citation>
    <scope>NUCLEOTIDE SEQUENCE</scope>
    <source>
        <strain evidence="2">R40</strain>
    </source>
</reference>
<gene>
    <name evidence="2" type="ORF">KC19_12G113600</name>
</gene>
<dbReference type="InterPro" id="IPR029167">
    <property type="entry name" value="Mug117"/>
</dbReference>
<sequence length="126" mass="13395">MKLTVTSMLLVAMILAVKLQVAISQDSFNCGGSTLCSGPLISQQQCDEAKRKIVATTRYFTGGSSQETGVCSGHCGLLVGGGSNCDLTGQEMLDAFSELRIRECAKCGVKTYNDACQFKMDYVASC</sequence>
<organism evidence="2 3">
    <name type="scientific">Ceratodon purpureus</name>
    <name type="common">Fire moss</name>
    <name type="synonym">Dicranum purpureum</name>
    <dbReference type="NCBI Taxonomy" id="3225"/>
    <lineage>
        <taxon>Eukaryota</taxon>
        <taxon>Viridiplantae</taxon>
        <taxon>Streptophyta</taxon>
        <taxon>Embryophyta</taxon>
        <taxon>Bryophyta</taxon>
        <taxon>Bryophytina</taxon>
        <taxon>Bryopsida</taxon>
        <taxon>Dicranidae</taxon>
        <taxon>Pseudoditrichales</taxon>
        <taxon>Ditrichaceae</taxon>
        <taxon>Ceratodon</taxon>
    </lineage>
</organism>
<evidence type="ECO:0000313" key="3">
    <source>
        <dbReference type="Proteomes" id="UP000822688"/>
    </source>
</evidence>
<name>A0A8T0G6R3_CERPU</name>
<protein>
    <submittedName>
        <fullName evidence="2">Uncharacterized protein</fullName>
    </submittedName>
</protein>
<keyword evidence="3" id="KW-1185">Reference proteome</keyword>
<dbReference type="EMBL" id="CM026433">
    <property type="protein sequence ID" value="KAG0554720.1"/>
    <property type="molecule type" value="Genomic_DNA"/>
</dbReference>
<comment type="caution">
    <text evidence="2">The sequence shown here is derived from an EMBL/GenBank/DDBJ whole genome shotgun (WGS) entry which is preliminary data.</text>
</comment>
<feature type="signal peptide" evidence="1">
    <location>
        <begin position="1"/>
        <end position="24"/>
    </location>
</feature>